<evidence type="ECO:0000256" key="1">
    <source>
        <dbReference type="ARBA" id="ARBA00022723"/>
    </source>
</evidence>
<feature type="domain" description="AIPP2-like SPOC-like" evidence="7">
    <location>
        <begin position="132"/>
        <end position="253"/>
    </location>
</feature>
<dbReference type="SUPFAM" id="SSF57903">
    <property type="entry name" value="FYVE/PHD zinc finger"/>
    <property type="match status" value="1"/>
</dbReference>
<reference evidence="8" key="2">
    <citation type="submission" date="2023-06" db="EMBL/GenBank/DDBJ databases">
        <authorList>
            <person name="Ma L."/>
            <person name="Liu K.-W."/>
            <person name="Li Z."/>
            <person name="Hsiao Y.-Y."/>
            <person name="Qi Y."/>
            <person name="Fu T."/>
            <person name="Tang G."/>
            <person name="Zhang D."/>
            <person name="Sun W.-H."/>
            <person name="Liu D.-K."/>
            <person name="Li Y."/>
            <person name="Chen G.-Z."/>
            <person name="Liu X.-D."/>
            <person name="Liao X.-Y."/>
            <person name="Jiang Y.-T."/>
            <person name="Yu X."/>
            <person name="Hao Y."/>
            <person name="Huang J."/>
            <person name="Zhao X.-W."/>
            <person name="Ke S."/>
            <person name="Chen Y.-Y."/>
            <person name="Wu W.-L."/>
            <person name="Hsu J.-L."/>
            <person name="Lin Y.-F."/>
            <person name="Huang M.-D."/>
            <person name="Li C.-Y."/>
            <person name="Huang L."/>
            <person name="Wang Z.-W."/>
            <person name="Zhao X."/>
            <person name="Zhong W.-Y."/>
            <person name="Peng D.-H."/>
            <person name="Ahmad S."/>
            <person name="Lan S."/>
            <person name="Zhang J.-S."/>
            <person name="Tsai W.-C."/>
            <person name="Van De Peer Y."/>
            <person name="Liu Z.-J."/>
        </authorList>
    </citation>
    <scope>NUCLEOTIDE SEQUENCE</scope>
    <source>
        <strain evidence="8">CP</strain>
        <tissue evidence="8">Leaves</tissue>
    </source>
</reference>
<proteinExistence type="predicted"/>
<keyword evidence="9" id="KW-1185">Reference proteome</keyword>
<evidence type="ECO:0000259" key="7">
    <source>
        <dbReference type="Pfam" id="PF23121"/>
    </source>
</evidence>
<keyword evidence="1" id="KW-0479">Metal-binding</keyword>
<evidence type="ECO:0000313" key="8">
    <source>
        <dbReference type="EMBL" id="KAK1300787.1"/>
    </source>
</evidence>
<dbReference type="EMBL" id="JAUJYO010000013">
    <property type="protein sequence ID" value="KAK1300787.1"/>
    <property type="molecule type" value="Genomic_DNA"/>
</dbReference>
<gene>
    <name evidence="8" type="ORF">QJS10_CPB13g00583</name>
</gene>
<dbReference type="PANTHER" id="PTHR33304">
    <property type="match status" value="1"/>
</dbReference>
<dbReference type="GO" id="GO:0034244">
    <property type="term" value="P:negative regulation of transcription elongation by RNA polymerase II"/>
    <property type="evidence" value="ECO:0007669"/>
    <property type="project" value="InterPro"/>
</dbReference>
<keyword evidence="6" id="KW-0732">Signal</keyword>
<evidence type="ECO:0000256" key="4">
    <source>
        <dbReference type="ARBA" id="ARBA00023015"/>
    </source>
</evidence>
<sequence length="363" mass="42108">MFMFVVFLGFQATVCQKCGHRGYCELLIYCVKCQISAEHWYCLDIMPRKPPKEVVWSCEQCMIHVSSAGTVRPENITSSFKRNGEPSGSSTEVREWLPGTRVLESPSSIVCHQPLAVDQAYTDAIPLYRSMWRGYFDHFPWKYGPLKAHLSIKACQRVVNVAKKLPKFLRVTDWLSHDDWPQSLQITRPTDENIGLYFFPERHKMRLDKLEKATRTKTLRVILDEAELLVFSSYLLPQKHQRIHGQFYLWGLFRRRQSPMPKQLMLDTYPKIKLPVLEDSMVTEEPLGSDKSMQSTYENRGEENIKPMYETFENNCTPQVPCLYLFPLMIEDMALSSRMGRSSVNVDLDLGLASRLETGLENF</sequence>
<protein>
    <recommendedName>
        <fullName evidence="7">AIPP2-like SPOC-like domain-containing protein</fullName>
    </recommendedName>
</protein>
<name>A0AAV9DKZ3_ACOCL</name>
<evidence type="ECO:0000256" key="3">
    <source>
        <dbReference type="ARBA" id="ARBA00022833"/>
    </source>
</evidence>
<dbReference type="InterPro" id="IPR056280">
    <property type="entry name" value="AIPP2-like_SPOC"/>
</dbReference>
<keyword evidence="4" id="KW-0805">Transcription regulation</keyword>
<dbReference type="Pfam" id="PF23121">
    <property type="entry name" value="SPOC_AIPP2"/>
    <property type="match status" value="1"/>
</dbReference>
<comment type="caution">
    <text evidence="8">The sequence shown here is derived from an EMBL/GenBank/DDBJ whole genome shotgun (WGS) entry which is preliminary data.</text>
</comment>
<organism evidence="8 9">
    <name type="scientific">Acorus calamus</name>
    <name type="common">Sweet flag</name>
    <dbReference type="NCBI Taxonomy" id="4465"/>
    <lineage>
        <taxon>Eukaryota</taxon>
        <taxon>Viridiplantae</taxon>
        <taxon>Streptophyta</taxon>
        <taxon>Embryophyta</taxon>
        <taxon>Tracheophyta</taxon>
        <taxon>Spermatophyta</taxon>
        <taxon>Magnoliopsida</taxon>
        <taxon>Liliopsida</taxon>
        <taxon>Acoraceae</taxon>
        <taxon>Acorus</taxon>
    </lineage>
</organism>
<keyword evidence="5" id="KW-0804">Transcription</keyword>
<dbReference type="Proteomes" id="UP001180020">
    <property type="component" value="Unassembled WGS sequence"/>
</dbReference>
<dbReference type="GO" id="GO:0140566">
    <property type="term" value="F:histone reader activity"/>
    <property type="evidence" value="ECO:0007669"/>
    <property type="project" value="InterPro"/>
</dbReference>
<dbReference type="InterPro" id="IPR011011">
    <property type="entry name" value="Znf_FYVE_PHD"/>
</dbReference>
<keyword evidence="3" id="KW-0862">Zinc</keyword>
<keyword evidence="2" id="KW-0863">Zinc-finger</keyword>
<dbReference type="PANTHER" id="PTHR33304:SF49">
    <property type="entry name" value="OS12G0161500 PROTEIN"/>
    <property type="match status" value="1"/>
</dbReference>
<dbReference type="AlphaFoldDB" id="A0AAV9DKZ3"/>
<feature type="signal peptide" evidence="6">
    <location>
        <begin position="1"/>
        <end position="15"/>
    </location>
</feature>
<dbReference type="Gene3D" id="3.30.40.10">
    <property type="entry name" value="Zinc/RING finger domain, C3HC4 (zinc finger)"/>
    <property type="match status" value="1"/>
</dbReference>
<evidence type="ECO:0000313" key="9">
    <source>
        <dbReference type="Proteomes" id="UP001180020"/>
    </source>
</evidence>
<dbReference type="CDD" id="cd15489">
    <property type="entry name" value="PHD_SF"/>
    <property type="match status" value="1"/>
</dbReference>
<accession>A0AAV9DKZ3</accession>
<evidence type="ECO:0000256" key="5">
    <source>
        <dbReference type="ARBA" id="ARBA00023163"/>
    </source>
</evidence>
<evidence type="ECO:0000256" key="6">
    <source>
        <dbReference type="SAM" id="SignalP"/>
    </source>
</evidence>
<dbReference type="InterPro" id="IPR013083">
    <property type="entry name" value="Znf_RING/FYVE/PHD"/>
</dbReference>
<dbReference type="GO" id="GO:0008270">
    <property type="term" value="F:zinc ion binding"/>
    <property type="evidence" value="ECO:0007669"/>
    <property type="project" value="UniProtKB-KW"/>
</dbReference>
<reference evidence="8" key="1">
    <citation type="journal article" date="2023" name="Nat. Commun.">
        <title>Diploid and tetraploid genomes of Acorus and the evolution of monocots.</title>
        <authorList>
            <person name="Ma L."/>
            <person name="Liu K.W."/>
            <person name="Li Z."/>
            <person name="Hsiao Y.Y."/>
            <person name="Qi Y."/>
            <person name="Fu T."/>
            <person name="Tang G.D."/>
            <person name="Zhang D."/>
            <person name="Sun W.H."/>
            <person name="Liu D.K."/>
            <person name="Li Y."/>
            <person name="Chen G.Z."/>
            <person name="Liu X.D."/>
            <person name="Liao X.Y."/>
            <person name="Jiang Y.T."/>
            <person name="Yu X."/>
            <person name="Hao Y."/>
            <person name="Huang J."/>
            <person name="Zhao X.W."/>
            <person name="Ke S."/>
            <person name="Chen Y.Y."/>
            <person name="Wu W.L."/>
            <person name="Hsu J.L."/>
            <person name="Lin Y.F."/>
            <person name="Huang M.D."/>
            <person name="Li C.Y."/>
            <person name="Huang L."/>
            <person name="Wang Z.W."/>
            <person name="Zhao X."/>
            <person name="Zhong W.Y."/>
            <person name="Peng D.H."/>
            <person name="Ahmad S."/>
            <person name="Lan S."/>
            <person name="Zhang J.S."/>
            <person name="Tsai W.C."/>
            <person name="Van de Peer Y."/>
            <person name="Liu Z.J."/>
        </authorList>
    </citation>
    <scope>NUCLEOTIDE SEQUENCE</scope>
    <source>
        <strain evidence="8">CP</strain>
    </source>
</reference>
<evidence type="ECO:0000256" key="2">
    <source>
        <dbReference type="ARBA" id="ARBA00022771"/>
    </source>
</evidence>
<feature type="chain" id="PRO_5043451646" description="AIPP2-like SPOC-like domain-containing protein" evidence="6">
    <location>
        <begin position="16"/>
        <end position="363"/>
    </location>
</feature>
<dbReference type="InterPro" id="IPR049914">
    <property type="entry name" value="PHD1-3/5-6"/>
</dbReference>